<feature type="signal peptide" evidence="1">
    <location>
        <begin position="1"/>
        <end position="19"/>
    </location>
</feature>
<sequence length="563" mass="65111">MKRKFLFFTLFLNITFVSAQEEITAKVIIDENSNLQVNQILKENNKAIYILPKSYSPNQKEIVFLRELSSSKEYEIYNVNNINFEVITNTSKLNTDFFISDLKYLGLKKNNFLDFKKFNLDISSKKYPVIFPSKDDLKETYITSPKIVAGNFNFFEENGFKVYYLEKEKEFLEEMKKANIGMNNAFNYFSKYFGEKRKPKIVFAPNNEPSETTENLIVYNSDVVKGKNIENTISHEIAHIWFGLDGIIIKERPLTEGIAEFLSMQYVINQYGESQLDKSINERLYLLEGKKSLNDLRKKDLDAKSTKSLSYGLLPIYFHTRQLSNPDFINQLADLYKNKEKRRKTSLDEINIFFDSKGIEAIATDEFFPDFFISDCASNEVCITSNSNKSYTVEIAITDSNNEKTLKTLSFSKEQKIQKLNIENVNRIIIDPSYKILQISRLNDVWSKNDTNVFNKNRYFKINSKEEIAFISNEIANYLSGKTENISDKIKISSEPANELIELRSDNSKKVMTGGATSYVEKTNSLFLYFAFNNENNNETTVIKAIAKLNAEKTSIVDLKVEK</sequence>
<dbReference type="Proteomes" id="UP000605990">
    <property type="component" value="Unassembled WGS sequence"/>
</dbReference>
<accession>A0ABR7IXF0</accession>
<dbReference type="InterPro" id="IPR027268">
    <property type="entry name" value="Peptidase_M4/M1_CTD_sf"/>
</dbReference>
<evidence type="ECO:0008006" key="4">
    <source>
        <dbReference type="Google" id="ProtNLM"/>
    </source>
</evidence>
<protein>
    <recommendedName>
        <fullName evidence="4">Peptidase M1 membrane alanine aminopeptidase domain-containing protein</fullName>
    </recommendedName>
</protein>
<comment type="caution">
    <text evidence="2">The sequence shown here is derived from an EMBL/GenBank/DDBJ whole genome shotgun (WGS) entry which is preliminary data.</text>
</comment>
<name>A0ABR7IXF0_9FLAO</name>
<keyword evidence="3" id="KW-1185">Reference proteome</keyword>
<gene>
    <name evidence="2" type="ORF">H8R27_06120</name>
</gene>
<keyword evidence="1" id="KW-0732">Signal</keyword>
<dbReference type="Gene3D" id="1.10.390.10">
    <property type="entry name" value="Neutral Protease Domain 2"/>
    <property type="match status" value="1"/>
</dbReference>
<dbReference type="RefSeq" id="WP_166126139.1">
    <property type="nucleotide sequence ID" value="NZ_JAANOQ010000003.1"/>
</dbReference>
<evidence type="ECO:0000313" key="3">
    <source>
        <dbReference type="Proteomes" id="UP000605990"/>
    </source>
</evidence>
<feature type="chain" id="PRO_5045950599" description="Peptidase M1 membrane alanine aminopeptidase domain-containing protein" evidence="1">
    <location>
        <begin position="20"/>
        <end position="563"/>
    </location>
</feature>
<organism evidence="2 3">
    <name type="scientific">Flavobacterium bernardetii</name>
    <dbReference type="NCBI Taxonomy" id="2813823"/>
    <lineage>
        <taxon>Bacteria</taxon>
        <taxon>Pseudomonadati</taxon>
        <taxon>Bacteroidota</taxon>
        <taxon>Flavobacteriia</taxon>
        <taxon>Flavobacteriales</taxon>
        <taxon>Flavobacteriaceae</taxon>
        <taxon>Flavobacterium</taxon>
    </lineage>
</organism>
<dbReference type="SUPFAM" id="SSF55486">
    <property type="entry name" value="Metalloproteases ('zincins'), catalytic domain"/>
    <property type="match status" value="1"/>
</dbReference>
<proteinExistence type="predicted"/>
<evidence type="ECO:0000256" key="1">
    <source>
        <dbReference type="SAM" id="SignalP"/>
    </source>
</evidence>
<dbReference type="EMBL" id="JACRUN010000002">
    <property type="protein sequence ID" value="MBC5834459.1"/>
    <property type="molecule type" value="Genomic_DNA"/>
</dbReference>
<evidence type="ECO:0000313" key="2">
    <source>
        <dbReference type="EMBL" id="MBC5834459.1"/>
    </source>
</evidence>
<reference evidence="2 3" key="1">
    <citation type="submission" date="2020-08" db="EMBL/GenBank/DDBJ databases">
        <title>Description of novel Flavobacterium F-408 isolate.</title>
        <authorList>
            <person name="Saticioglu I.B."/>
            <person name="Duman M."/>
            <person name="Altun S."/>
        </authorList>
    </citation>
    <scope>NUCLEOTIDE SEQUENCE [LARGE SCALE GENOMIC DNA]</scope>
    <source>
        <strain evidence="2 3">F-408</strain>
    </source>
</reference>